<feature type="chain" id="PRO_5040943036" description="DUF4488 domain-containing protein" evidence="1">
    <location>
        <begin position="18"/>
        <end position="407"/>
    </location>
</feature>
<dbReference type="AlphaFoldDB" id="A0A9X4N086"/>
<evidence type="ECO:0000313" key="2">
    <source>
        <dbReference type="EMBL" id="MDG4947035.1"/>
    </source>
</evidence>
<dbReference type="RefSeq" id="WP_304421296.1">
    <property type="nucleotide sequence ID" value="NZ_JANCMU010000010.1"/>
</dbReference>
<organism evidence="2 3">
    <name type="scientific">Profundicola chukchiensis</name>
    <dbReference type="NCBI Taxonomy" id="2961959"/>
    <lineage>
        <taxon>Bacteria</taxon>
        <taxon>Pseudomonadati</taxon>
        <taxon>Bacteroidota</taxon>
        <taxon>Flavobacteriia</taxon>
        <taxon>Flavobacteriales</taxon>
        <taxon>Weeksellaceae</taxon>
        <taxon>Profundicola</taxon>
    </lineage>
</organism>
<keyword evidence="1" id="KW-0732">Signal</keyword>
<feature type="signal peptide" evidence="1">
    <location>
        <begin position="1"/>
        <end position="17"/>
    </location>
</feature>
<gene>
    <name evidence="2" type="ORF">NMK71_11490</name>
</gene>
<evidence type="ECO:0000313" key="3">
    <source>
        <dbReference type="Proteomes" id="UP001152599"/>
    </source>
</evidence>
<sequence length="407" mass="46965">MKNLLYFFILISSLSYAQDLSGRWVAITGYDSGYYAELYLVQNDKNVYAGHCYDTQEGGYCRHWLDATYNPDTKEFIGLDMELIQKSYSHEPTDYILKYEKGENGKEYLVGTSGTIPYFMRPNGIMRPNKAQLFDLRFRSRSIPNVVRYVKVSDDYKIYNDEMPLAMTEDQIMFEKAAFPEVYDEEEVAKLNELHDLQKAPDVISFPNILDIPMRRNRPNPPAPEAPELPKAPEELAEAEEIIPEEEVVAIPEEEIKTEETQPEVEVEGYVSVEPKKEEVEVSITEKKEKRSNQIFSHLRLKTNKVTLLIMDYGTIDNDTVTVFYNDKIIADGIRLTHTAAEFELELDPNKRNELTFVANNLGDVPPNTARITLIADDKRYNYRLFSDEQTNAVILLENVGRMEEED</sequence>
<evidence type="ECO:0000256" key="1">
    <source>
        <dbReference type="SAM" id="SignalP"/>
    </source>
</evidence>
<reference evidence="2" key="1">
    <citation type="submission" date="2022-07" db="EMBL/GenBank/DDBJ databases">
        <title>Description and genome-wide analysis of Profundicola chukchiensis gen. nov., sp. nov., marine bacteria isolated from bottom sediments of the Chukchi Sea.</title>
        <authorList>
            <person name="Romanenko L."/>
            <person name="Otstavnykh N."/>
            <person name="Kurilenko V."/>
            <person name="Eremeev V."/>
            <person name="Velansky P."/>
            <person name="Mikhailov V."/>
            <person name="Isaeva M."/>
        </authorList>
    </citation>
    <scope>NUCLEOTIDE SEQUENCE</scope>
    <source>
        <strain evidence="2">KMM 9713</strain>
    </source>
</reference>
<comment type="caution">
    <text evidence="2">The sequence shown here is derived from an EMBL/GenBank/DDBJ whole genome shotgun (WGS) entry which is preliminary data.</text>
</comment>
<protein>
    <recommendedName>
        <fullName evidence="4">DUF4488 domain-containing protein</fullName>
    </recommendedName>
</protein>
<name>A0A9X4N086_9FLAO</name>
<accession>A0A9X4N086</accession>
<evidence type="ECO:0008006" key="4">
    <source>
        <dbReference type="Google" id="ProtNLM"/>
    </source>
</evidence>
<keyword evidence="3" id="KW-1185">Reference proteome</keyword>
<dbReference type="Proteomes" id="UP001152599">
    <property type="component" value="Unassembled WGS sequence"/>
</dbReference>
<dbReference type="EMBL" id="JANCMU010000010">
    <property type="protein sequence ID" value="MDG4947035.1"/>
    <property type="molecule type" value="Genomic_DNA"/>
</dbReference>
<proteinExistence type="predicted"/>